<evidence type="ECO:0000259" key="5">
    <source>
        <dbReference type="PROSITE" id="PS50043"/>
    </source>
</evidence>
<dbReference type="SUPFAM" id="SSF46894">
    <property type="entry name" value="C-terminal effector domain of the bipartite response regulators"/>
    <property type="match status" value="1"/>
</dbReference>
<feature type="region of interest" description="Disordered" evidence="4">
    <location>
        <begin position="1"/>
        <end position="22"/>
    </location>
</feature>
<dbReference type="RefSeq" id="WP_344129847.1">
    <property type="nucleotide sequence ID" value="NZ_BAAALT010000063.1"/>
</dbReference>
<protein>
    <recommendedName>
        <fullName evidence="5">HTH luxR-type domain-containing protein</fullName>
    </recommendedName>
</protein>
<dbReference type="Proteomes" id="UP001500218">
    <property type="component" value="Unassembled WGS sequence"/>
</dbReference>
<keyword evidence="3" id="KW-0804">Transcription</keyword>
<dbReference type="PRINTS" id="PR00038">
    <property type="entry name" value="HTHLUXR"/>
</dbReference>
<dbReference type="PROSITE" id="PS00622">
    <property type="entry name" value="HTH_LUXR_1"/>
    <property type="match status" value="1"/>
</dbReference>
<comment type="caution">
    <text evidence="6">The sequence shown here is derived from an EMBL/GenBank/DDBJ whole genome shotgun (WGS) entry which is preliminary data.</text>
</comment>
<organism evidence="6 7">
    <name type="scientific">Luedemannella flava</name>
    <dbReference type="NCBI Taxonomy" id="349316"/>
    <lineage>
        <taxon>Bacteria</taxon>
        <taxon>Bacillati</taxon>
        <taxon>Actinomycetota</taxon>
        <taxon>Actinomycetes</taxon>
        <taxon>Micromonosporales</taxon>
        <taxon>Micromonosporaceae</taxon>
        <taxon>Luedemannella</taxon>
    </lineage>
</organism>
<sequence>MKSASQHGGTRDAPARSAPLLAARRESRTVTVRAALPGDVLLISQDPTVLSGALAAAAMVRAVRTVPTVAAAAGQRASLIVLHTNTPAEHTRTVLRARRGMPVLVVMRQFQPTEVVATLRAGALSFLIEGQFSRADLAGAVAGTMHGHSHLSAAALTAVVRELRDPSAALTDATPSHGRERSALPALSRREREVIELLVAGVSNADIAEALALAEKTVRNHVTRIYRKLGVRNRREATRQWQGRAG</sequence>
<keyword evidence="2" id="KW-0238">DNA-binding</keyword>
<evidence type="ECO:0000256" key="2">
    <source>
        <dbReference type="ARBA" id="ARBA00023125"/>
    </source>
</evidence>
<evidence type="ECO:0000256" key="1">
    <source>
        <dbReference type="ARBA" id="ARBA00023015"/>
    </source>
</evidence>
<reference evidence="6 7" key="1">
    <citation type="journal article" date="2019" name="Int. J. Syst. Evol. Microbiol.">
        <title>The Global Catalogue of Microorganisms (GCM) 10K type strain sequencing project: providing services to taxonomists for standard genome sequencing and annotation.</title>
        <authorList>
            <consortium name="The Broad Institute Genomics Platform"/>
            <consortium name="The Broad Institute Genome Sequencing Center for Infectious Disease"/>
            <person name="Wu L."/>
            <person name="Ma J."/>
        </authorList>
    </citation>
    <scope>NUCLEOTIDE SEQUENCE [LARGE SCALE GENOMIC DNA]</scope>
    <source>
        <strain evidence="6 7">JCM 13250</strain>
    </source>
</reference>
<dbReference type="Gene3D" id="3.40.50.2300">
    <property type="match status" value="1"/>
</dbReference>
<dbReference type="SMART" id="SM00421">
    <property type="entry name" value="HTH_LUXR"/>
    <property type="match status" value="1"/>
</dbReference>
<dbReference type="Pfam" id="PF00196">
    <property type="entry name" value="GerE"/>
    <property type="match status" value="1"/>
</dbReference>
<dbReference type="CDD" id="cd06170">
    <property type="entry name" value="LuxR_C_like"/>
    <property type="match status" value="1"/>
</dbReference>
<dbReference type="PANTHER" id="PTHR44688:SF16">
    <property type="entry name" value="DNA-BINDING TRANSCRIPTIONAL ACTIVATOR DEVR_DOSR"/>
    <property type="match status" value="1"/>
</dbReference>
<evidence type="ECO:0000256" key="3">
    <source>
        <dbReference type="ARBA" id="ARBA00023163"/>
    </source>
</evidence>
<dbReference type="PANTHER" id="PTHR44688">
    <property type="entry name" value="DNA-BINDING TRANSCRIPTIONAL ACTIVATOR DEVR_DOSR"/>
    <property type="match status" value="1"/>
</dbReference>
<feature type="domain" description="HTH luxR-type" evidence="5">
    <location>
        <begin position="180"/>
        <end position="245"/>
    </location>
</feature>
<name>A0ABN2LXA4_9ACTN</name>
<evidence type="ECO:0000313" key="7">
    <source>
        <dbReference type="Proteomes" id="UP001500218"/>
    </source>
</evidence>
<dbReference type="EMBL" id="BAAALT010000063">
    <property type="protein sequence ID" value="GAA1802177.1"/>
    <property type="molecule type" value="Genomic_DNA"/>
</dbReference>
<dbReference type="InterPro" id="IPR016032">
    <property type="entry name" value="Sig_transdc_resp-reg_C-effctor"/>
</dbReference>
<gene>
    <name evidence="6" type="ORF">GCM10009682_25020</name>
</gene>
<proteinExistence type="predicted"/>
<accession>A0ABN2LXA4</accession>
<dbReference type="PROSITE" id="PS50043">
    <property type="entry name" value="HTH_LUXR_2"/>
    <property type="match status" value="1"/>
</dbReference>
<dbReference type="InterPro" id="IPR000792">
    <property type="entry name" value="Tscrpt_reg_LuxR_C"/>
</dbReference>
<evidence type="ECO:0000256" key="4">
    <source>
        <dbReference type="SAM" id="MobiDB-lite"/>
    </source>
</evidence>
<keyword evidence="1" id="KW-0805">Transcription regulation</keyword>
<evidence type="ECO:0000313" key="6">
    <source>
        <dbReference type="EMBL" id="GAA1802177.1"/>
    </source>
</evidence>
<keyword evidence="7" id="KW-1185">Reference proteome</keyword>